<dbReference type="EMBL" id="SNVV01000014">
    <property type="protein sequence ID" value="TDN48680.1"/>
    <property type="molecule type" value="Genomic_DNA"/>
</dbReference>
<dbReference type="AlphaFoldDB" id="A0A4R6DU23"/>
<protein>
    <recommendedName>
        <fullName evidence="3">Response regulator receiver domain-containing protein</fullName>
    </recommendedName>
</protein>
<reference evidence="1 2" key="1">
    <citation type="submission" date="2019-03" db="EMBL/GenBank/DDBJ databases">
        <title>Genomic Encyclopedia of Type Strains, Phase IV (KMG-IV): sequencing the most valuable type-strain genomes for metagenomic binning, comparative biology and taxonomic classification.</title>
        <authorList>
            <person name="Goeker M."/>
        </authorList>
    </citation>
    <scope>NUCLEOTIDE SEQUENCE [LARGE SCALE GENOMIC DNA]</scope>
    <source>
        <strain evidence="1 2">DSM 12121</strain>
    </source>
</reference>
<dbReference type="InterPro" id="IPR011006">
    <property type="entry name" value="CheY-like_superfamily"/>
</dbReference>
<name>A0A4R6DU23_9RHOO</name>
<dbReference type="Proteomes" id="UP000295129">
    <property type="component" value="Unassembled WGS sequence"/>
</dbReference>
<gene>
    <name evidence="1" type="ORF">C7389_11467</name>
</gene>
<accession>A0A4R6DU23</accession>
<evidence type="ECO:0008006" key="3">
    <source>
        <dbReference type="Google" id="ProtNLM"/>
    </source>
</evidence>
<sequence length="141" mass="15265">MKIPDCQPCLMTAPQTTPLRVLLAVPETPTCAKLKAELAICTGVRIVGKADRESEAMRLFFRMRPEVLVVDWRIAEHEPARLVGLLKRVSPGTCAVAVVPGVDSMPARAARALGADHVVVAADLPDCLERIAADAEARHRH</sequence>
<dbReference type="RefSeq" id="WP_246034806.1">
    <property type="nucleotide sequence ID" value="NZ_SNVV01000014.1"/>
</dbReference>
<keyword evidence="2" id="KW-1185">Reference proteome</keyword>
<evidence type="ECO:0000313" key="1">
    <source>
        <dbReference type="EMBL" id="TDN48680.1"/>
    </source>
</evidence>
<organism evidence="1 2">
    <name type="scientific">Azoarcus indigens</name>
    <dbReference type="NCBI Taxonomy" id="29545"/>
    <lineage>
        <taxon>Bacteria</taxon>
        <taxon>Pseudomonadati</taxon>
        <taxon>Pseudomonadota</taxon>
        <taxon>Betaproteobacteria</taxon>
        <taxon>Rhodocyclales</taxon>
        <taxon>Zoogloeaceae</taxon>
        <taxon>Azoarcus</taxon>
    </lineage>
</organism>
<dbReference type="SUPFAM" id="SSF52172">
    <property type="entry name" value="CheY-like"/>
    <property type="match status" value="1"/>
</dbReference>
<comment type="caution">
    <text evidence="1">The sequence shown here is derived from an EMBL/GenBank/DDBJ whole genome shotgun (WGS) entry which is preliminary data.</text>
</comment>
<evidence type="ECO:0000313" key="2">
    <source>
        <dbReference type="Proteomes" id="UP000295129"/>
    </source>
</evidence>
<proteinExistence type="predicted"/>